<evidence type="ECO:0000256" key="4">
    <source>
        <dbReference type="ARBA" id="ARBA00022517"/>
    </source>
</evidence>
<feature type="region of interest" description="Disordered" evidence="13">
    <location>
        <begin position="295"/>
        <end position="326"/>
    </location>
</feature>
<feature type="compositionally biased region" description="Low complexity" evidence="13">
    <location>
        <begin position="1556"/>
        <end position="1565"/>
    </location>
</feature>
<evidence type="ECO:0000256" key="6">
    <source>
        <dbReference type="ARBA" id="ARBA00022741"/>
    </source>
</evidence>
<keyword evidence="7" id="KW-0378">Hydrolase</keyword>
<keyword evidence="9" id="KW-0067">ATP-binding</keyword>
<comment type="caution">
    <text evidence="16">The sequence shown here is derived from an EMBL/GenBank/DDBJ whole genome shotgun (WGS) entry which is preliminary data.</text>
</comment>
<feature type="region of interest" description="Disordered" evidence="13">
    <location>
        <begin position="1507"/>
        <end position="1530"/>
    </location>
</feature>
<evidence type="ECO:0000256" key="2">
    <source>
        <dbReference type="ARBA" id="ARBA00009334"/>
    </source>
</evidence>
<keyword evidence="10" id="KW-0539">Nucleus</keyword>
<keyword evidence="8" id="KW-0347">Helicase</keyword>
<keyword evidence="6" id="KW-0547">Nucleotide-binding</keyword>
<evidence type="ECO:0000256" key="9">
    <source>
        <dbReference type="ARBA" id="ARBA00022840"/>
    </source>
</evidence>
<feature type="compositionally biased region" description="Basic and acidic residues" evidence="13">
    <location>
        <begin position="1595"/>
        <end position="1614"/>
    </location>
</feature>
<feature type="domain" description="Helicase ATP-binding" evidence="14">
    <location>
        <begin position="413"/>
        <end position="599"/>
    </location>
</feature>
<dbReference type="InterPro" id="IPR001650">
    <property type="entry name" value="Helicase_C-like"/>
</dbReference>
<keyword evidence="4" id="KW-0690">Ribosome biogenesis</keyword>
<dbReference type="EMBL" id="CAXAMN010022472">
    <property type="protein sequence ID" value="CAK9069836.1"/>
    <property type="molecule type" value="Genomic_DNA"/>
</dbReference>
<feature type="compositionally biased region" description="Low complexity" evidence="13">
    <location>
        <begin position="245"/>
        <end position="260"/>
    </location>
</feature>
<evidence type="ECO:0000256" key="10">
    <source>
        <dbReference type="ARBA" id="ARBA00023242"/>
    </source>
</evidence>
<evidence type="ECO:0000256" key="1">
    <source>
        <dbReference type="ARBA" id="ARBA00004604"/>
    </source>
</evidence>
<evidence type="ECO:0000256" key="11">
    <source>
        <dbReference type="ARBA" id="ARBA00037449"/>
    </source>
</evidence>
<dbReference type="Gene3D" id="3.40.50.300">
    <property type="entry name" value="P-loop containing nucleotide triphosphate hydrolases"/>
    <property type="match status" value="2"/>
</dbReference>
<dbReference type="SMART" id="SM00490">
    <property type="entry name" value="HELICc"/>
    <property type="match status" value="1"/>
</dbReference>
<keyword evidence="12" id="KW-0175">Coiled coil</keyword>
<evidence type="ECO:0000256" key="8">
    <source>
        <dbReference type="ARBA" id="ARBA00022806"/>
    </source>
</evidence>
<dbReference type="CDD" id="cd18787">
    <property type="entry name" value="SF2_C_DEAD"/>
    <property type="match status" value="1"/>
</dbReference>
<sequence>MTRAGGATRQVCTELLQEMKDRQVALELLKQENKELQLAERSRLENHQHEIQVLKNEIHQLITECQSLRHQVSDSNKAQELFEERLKSKDQQIQTQDVELQRSRREAEEIKNEWEARWTKAQEEETPQEAVLEGERFHGYIHHVIGDKMFVTCDGVPPEFESRPPKITKKSQAPPGLVVGSWISFDLVDEWPGENWGSPLAVNIEAEDTPEGFTLPVKAVKAPNGAGPRSSMAAAAEKLRAAAARQRTAAPPANARSAANLPKKTLPGRKPVSEATEGGLAKSGAVAAFRQAKEEGRSFESGWKTSSAPAKTLSSAWRTPKAPRTMKAKTAELPPFQRKFLEEPEELDEEYVQGMQEQRLALDVSVEIPAQLQDVFPPIDSFEDLQGMLPDYAFKGLSNMGIEVPTPIQAQALPLVLSGSDVVGVAKTGSGKTLAYVLPAIAHVEVQEPKPKGDATPIVLILAPTRELAVQISDMVKAVTYFSKNGSAHPGGLTPAVLYGGGQGSKGWQVAECRNGGHFVAATPGRLLDVIDSGEVSLERVTFFVLDEADRMLECGFEEQVGRIGQTVRPDRHTLFFSATWPSQVQKMAQRMCSSEIPPVRIMAGQRTDGEGPTSREDILQEVVVFEQPTWEERDSAKQELLYAHLREVLSDASHKMLVFVSRKNLADTLAKRLKSEGFSANVMHGGKSQDSRLATLEEFRNGDTKLLVTTDVMGRGLDIPGISHVVIYDMGDIEDYVHRIGRTARGPYGRGHALTFYEHNRKLPDLPRKLMDVLEQSGQEVPPELAAMVEGGGLPKTKVERGLRRCSDAISATMPPDGEAGCDASAVVDQSEPVAVLQKELHEKVRMEHELKEKASILEAQVQHHLQEEHRLRQDVLRLQTLADERGLTVEKVQKREDSSTEKASELQKRLQELQASLLAERSKLRETEGELHRARESLSFARKELDDVKLQGEVARREALRRSDEKVAEELSHTQQLASARARRAEEQVADRDAEIMRLDRELVQCRGHLAQRDKEATQLAMELRAAGLREGVLEQALEQAAKHKVKAEASWHQARRQLQELSAGAQLRPESFAARRHLGAFTDSPGRLRLGRQVDLDGRPLRRAVPPRATSEPRSVNVRSPVRGEQRVAEPLTEPAARVSRSLLPQEPVSSSSEPLERTWHPEEGQLRHSWPEGLEMWQDRSVEAPERELDGLPSVPSEEFQPKELRVRLPSMLPQEDELQEHPGVPDPLRRLPEDSQVRSRCSQAQLDLWKRRLQSLDQRQLLLEVWHAWSSTAKVFAFRARLELVLLDELRLAKVREEAKLDPRGYLATQLRSSHWPEGTGPAEPDPPIEGFAESKLASLKSFIFEFRQRVAESVAELPGASQAAYGLEGSQALVKTLELGRGAFGRLLHAALFLYQKLRTLVPTELEVTMRDPLSRLVPVPFYVLPYKVPPKIRLAVQEVGQQRSVGGLARSLARGGRARPGSQLEELQDLMPLCASDRTAMPGFLAQLLRIRGDAVGGFSAPSHEPQVPEADQPPRALAGGPGYRDGLDQLVVDALTVYMSGWRLSRGAGTAVPSSTAPAPPDAAPLEARAVSEPTVAPASGSRRARSQGDPRHGMKLRLGPDRPLD</sequence>
<reference evidence="16 17" key="1">
    <citation type="submission" date="2024-02" db="EMBL/GenBank/DDBJ databases">
        <authorList>
            <person name="Chen Y."/>
            <person name="Shah S."/>
            <person name="Dougan E. K."/>
            <person name="Thang M."/>
            <person name="Chan C."/>
        </authorList>
    </citation>
    <scope>NUCLEOTIDE SEQUENCE [LARGE SCALE GENOMIC DNA]</scope>
</reference>
<evidence type="ECO:0000259" key="14">
    <source>
        <dbReference type="PROSITE" id="PS51192"/>
    </source>
</evidence>
<evidence type="ECO:0000256" key="5">
    <source>
        <dbReference type="ARBA" id="ARBA00022552"/>
    </source>
</evidence>
<dbReference type="InterPro" id="IPR044742">
    <property type="entry name" value="DEAD/DEAH_RhlB"/>
</dbReference>
<dbReference type="EC" id="3.6.4.13" evidence="3"/>
<feature type="compositionally biased region" description="Basic and acidic residues" evidence="13">
    <location>
        <begin position="1158"/>
        <end position="1171"/>
    </location>
</feature>
<comment type="subcellular location">
    <subcellularLocation>
        <location evidence="1">Nucleus</location>
        <location evidence="1">Nucleolus</location>
    </subcellularLocation>
</comment>
<feature type="region of interest" description="Disordered" evidence="13">
    <location>
        <begin position="1555"/>
        <end position="1614"/>
    </location>
</feature>
<feature type="coiled-coil region" evidence="12">
    <location>
        <begin position="12"/>
        <end position="124"/>
    </location>
</feature>
<evidence type="ECO:0000313" key="17">
    <source>
        <dbReference type="Proteomes" id="UP001642484"/>
    </source>
</evidence>
<feature type="compositionally biased region" description="Polar residues" evidence="13">
    <location>
        <begin position="303"/>
        <end position="317"/>
    </location>
</feature>
<comment type="function">
    <text evidence="11">ATP-dependent RNA helicase required for 60S ribosomal subunit synthesis. Involved in efficient pre-rRNA processing, predominantly at site A3, which is necessary for the normal formation of 25S and 5.8S rRNAs.</text>
</comment>
<feature type="region of interest" description="Disordered" evidence="13">
    <location>
        <begin position="1222"/>
        <end position="1241"/>
    </location>
</feature>
<name>A0ABP0P1C3_9DINO</name>
<keyword evidence="5" id="KW-0698">rRNA processing</keyword>
<feature type="domain" description="Helicase C-terminal" evidence="15">
    <location>
        <begin position="641"/>
        <end position="790"/>
    </location>
</feature>
<protein>
    <recommendedName>
        <fullName evidence="3">RNA helicase</fullName>
        <ecNumber evidence="3">3.6.4.13</ecNumber>
    </recommendedName>
</protein>
<evidence type="ECO:0000256" key="13">
    <source>
        <dbReference type="SAM" id="MobiDB-lite"/>
    </source>
</evidence>
<accession>A0ABP0P1C3</accession>
<dbReference type="PANTHER" id="PTHR47958">
    <property type="entry name" value="ATP-DEPENDENT RNA HELICASE DBP3"/>
    <property type="match status" value="1"/>
</dbReference>
<gene>
    <name evidence="16" type="ORF">CCMP2556_LOCUS34339</name>
</gene>
<dbReference type="InterPro" id="IPR027417">
    <property type="entry name" value="P-loop_NTPase"/>
</dbReference>
<feature type="compositionally biased region" description="Basic and acidic residues" evidence="13">
    <location>
        <begin position="1232"/>
        <end position="1241"/>
    </location>
</feature>
<dbReference type="PROSITE" id="PS51192">
    <property type="entry name" value="HELICASE_ATP_BIND_1"/>
    <property type="match status" value="1"/>
</dbReference>
<evidence type="ECO:0000256" key="12">
    <source>
        <dbReference type="SAM" id="Coils"/>
    </source>
</evidence>
<dbReference type="Pfam" id="PF00271">
    <property type="entry name" value="Helicase_C"/>
    <property type="match status" value="1"/>
</dbReference>
<dbReference type="PROSITE" id="PS51194">
    <property type="entry name" value="HELICASE_CTER"/>
    <property type="match status" value="1"/>
</dbReference>
<dbReference type="Pfam" id="PF00270">
    <property type="entry name" value="DEAD"/>
    <property type="match status" value="1"/>
</dbReference>
<dbReference type="CDD" id="cd00268">
    <property type="entry name" value="DEADc"/>
    <property type="match status" value="1"/>
</dbReference>
<evidence type="ECO:0000259" key="15">
    <source>
        <dbReference type="PROSITE" id="PS51194"/>
    </source>
</evidence>
<organism evidence="16 17">
    <name type="scientific">Durusdinium trenchii</name>
    <dbReference type="NCBI Taxonomy" id="1381693"/>
    <lineage>
        <taxon>Eukaryota</taxon>
        <taxon>Sar</taxon>
        <taxon>Alveolata</taxon>
        <taxon>Dinophyceae</taxon>
        <taxon>Suessiales</taxon>
        <taxon>Symbiodiniaceae</taxon>
        <taxon>Durusdinium</taxon>
    </lineage>
</organism>
<dbReference type="InterPro" id="IPR000629">
    <property type="entry name" value="RNA-helicase_DEAD-box_CS"/>
</dbReference>
<dbReference type="SUPFAM" id="SSF52540">
    <property type="entry name" value="P-loop containing nucleoside triphosphate hydrolases"/>
    <property type="match status" value="1"/>
</dbReference>
<evidence type="ECO:0000313" key="16">
    <source>
        <dbReference type="EMBL" id="CAK9069836.1"/>
    </source>
</evidence>
<evidence type="ECO:0000256" key="7">
    <source>
        <dbReference type="ARBA" id="ARBA00022801"/>
    </source>
</evidence>
<comment type="similarity">
    <text evidence="2">Belongs to the DEAD box helicase family. DDX5/DBP2 subfamily.</text>
</comment>
<evidence type="ECO:0000256" key="3">
    <source>
        <dbReference type="ARBA" id="ARBA00012552"/>
    </source>
</evidence>
<dbReference type="Proteomes" id="UP001642484">
    <property type="component" value="Unassembled WGS sequence"/>
</dbReference>
<feature type="region of interest" description="Disordered" evidence="13">
    <location>
        <begin position="245"/>
        <end position="281"/>
    </location>
</feature>
<dbReference type="InterPro" id="IPR014001">
    <property type="entry name" value="Helicase_ATP-bd"/>
</dbReference>
<dbReference type="InterPro" id="IPR011545">
    <property type="entry name" value="DEAD/DEAH_box_helicase_dom"/>
</dbReference>
<dbReference type="PROSITE" id="PS00039">
    <property type="entry name" value="DEAD_ATP_HELICASE"/>
    <property type="match status" value="1"/>
</dbReference>
<dbReference type="SMART" id="SM00487">
    <property type="entry name" value="DEXDc"/>
    <property type="match status" value="1"/>
</dbReference>
<feature type="region of interest" description="Disordered" evidence="13">
    <location>
        <begin position="1085"/>
        <end position="1171"/>
    </location>
</feature>
<keyword evidence="17" id="KW-1185">Reference proteome</keyword>
<proteinExistence type="inferred from homology"/>
<feature type="coiled-coil region" evidence="12">
    <location>
        <begin position="849"/>
        <end position="1004"/>
    </location>
</feature>